<evidence type="ECO:0000313" key="2">
    <source>
        <dbReference type="EMBL" id="OQD97832.1"/>
    </source>
</evidence>
<feature type="compositionally biased region" description="Basic and acidic residues" evidence="1">
    <location>
        <begin position="98"/>
        <end position="109"/>
    </location>
</feature>
<organism evidence="2 3">
    <name type="scientific">Penicillium solitum</name>
    <dbReference type="NCBI Taxonomy" id="60172"/>
    <lineage>
        <taxon>Eukaryota</taxon>
        <taxon>Fungi</taxon>
        <taxon>Dikarya</taxon>
        <taxon>Ascomycota</taxon>
        <taxon>Pezizomycotina</taxon>
        <taxon>Eurotiomycetes</taxon>
        <taxon>Eurotiomycetidae</taxon>
        <taxon>Eurotiales</taxon>
        <taxon>Aspergillaceae</taxon>
        <taxon>Penicillium</taxon>
    </lineage>
</organism>
<evidence type="ECO:0000256" key="1">
    <source>
        <dbReference type="SAM" id="MobiDB-lite"/>
    </source>
</evidence>
<dbReference type="EMBL" id="MDYO01000011">
    <property type="protein sequence ID" value="OQD97832.1"/>
    <property type="molecule type" value="Genomic_DNA"/>
</dbReference>
<comment type="caution">
    <text evidence="2">The sequence shown here is derived from an EMBL/GenBank/DDBJ whole genome shotgun (WGS) entry which is preliminary data.</text>
</comment>
<name>A0A1V6R9G7_9EURO</name>
<protein>
    <submittedName>
        <fullName evidence="2">Uncharacterized protein</fullName>
    </submittedName>
</protein>
<dbReference type="Proteomes" id="UP000191612">
    <property type="component" value="Unassembled WGS sequence"/>
</dbReference>
<proteinExistence type="predicted"/>
<dbReference type="AlphaFoldDB" id="A0A1V6R9G7"/>
<reference evidence="3" key="1">
    <citation type="journal article" date="2017" name="Nat. Microbiol.">
        <title>Global analysis of biosynthetic gene clusters reveals vast potential of secondary metabolite production in Penicillium species.</title>
        <authorList>
            <person name="Nielsen J.C."/>
            <person name="Grijseels S."/>
            <person name="Prigent S."/>
            <person name="Ji B."/>
            <person name="Dainat J."/>
            <person name="Nielsen K.F."/>
            <person name="Frisvad J.C."/>
            <person name="Workman M."/>
            <person name="Nielsen J."/>
        </authorList>
    </citation>
    <scope>NUCLEOTIDE SEQUENCE [LARGE SCALE GENOMIC DNA]</scope>
    <source>
        <strain evidence="3">IBT 29525</strain>
    </source>
</reference>
<accession>A0A1V6R9G7</accession>
<keyword evidence="3" id="KW-1185">Reference proteome</keyword>
<feature type="region of interest" description="Disordered" evidence="1">
    <location>
        <begin position="78"/>
        <end position="109"/>
    </location>
</feature>
<sequence>MKKVTPERLDPGEGHYDAENYADNTEVLLQWAWSLTGGNTTKPIPPPMIEENEEDECGDLGKWERRYREDSQDECLGDLGRRSSLEKGSDEQFVMSVDIERQVTEKPDE</sequence>
<evidence type="ECO:0000313" key="3">
    <source>
        <dbReference type="Proteomes" id="UP000191612"/>
    </source>
</evidence>
<gene>
    <name evidence="2" type="ORF">PENSOL_c011G01345</name>
</gene>
<feature type="compositionally biased region" description="Basic and acidic residues" evidence="1">
    <location>
        <begin position="79"/>
        <end position="90"/>
    </location>
</feature>